<keyword evidence="4" id="KW-1185">Reference proteome</keyword>
<evidence type="ECO:0000313" key="4">
    <source>
        <dbReference type="Proteomes" id="UP001190700"/>
    </source>
</evidence>
<dbReference type="Pfam" id="PF00339">
    <property type="entry name" value="Arrestin_N"/>
    <property type="match status" value="1"/>
</dbReference>
<dbReference type="SMART" id="SM01017">
    <property type="entry name" value="Arrestin_C"/>
    <property type="match status" value="1"/>
</dbReference>
<dbReference type="InterPro" id="IPR011021">
    <property type="entry name" value="Arrestin-like_N"/>
</dbReference>
<sequence>MGREKKHGKNSKKGKNKGHDDNGNRMRVILDKGHFIEGELITGRVELEVQTPVMAHELMIKFQGYEKAAWEEEVTHTEDDRTWSEWEEHEGDKDFFKEKVTLFQCAGQGFAPGTWIYPFQLTLPMGLPGSFYQKGGENSASVKDLKGKVRYKIKAKLSGYKDMQAKTEVMVFERVDHAVTPEAKMKEGQVCCLCCIPRGKVTLTARFDKNAYIAGETAQILVDCRNESGVNIDDTVCKLMCTITLEDEHGYGSYHDVSTICESKFPGCESGKTFENLYCPLPIPMGIQPSSEAKYVECKYHIDIEAQVPWAPDIEIHLPITLYAPLAGYDVPSFAAAPPPQMLHQPTTPVDMYAAAPPSQQEMVSQPAGYPQYPGGGHV</sequence>
<reference evidence="3 4" key="1">
    <citation type="journal article" date="2015" name="Genome Biol. Evol.">
        <title>Comparative Genomics of a Bacterivorous Green Alga Reveals Evolutionary Causalities and Consequences of Phago-Mixotrophic Mode of Nutrition.</title>
        <authorList>
            <person name="Burns J.A."/>
            <person name="Paasch A."/>
            <person name="Narechania A."/>
            <person name="Kim E."/>
        </authorList>
    </citation>
    <scope>NUCLEOTIDE SEQUENCE [LARGE SCALE GENOMIC DNA]</scope>
    <source>
        <strain evidence="3 4">PLY_AMNH</strain>
    </source>
</reference>
<dbReference type="InterPro" id="IPR011022">
    <property type="entry name" value="Arrestin_C-like"/>
</dbReference>
<feature type="compositionally biased region" description="Basic residues" evidence="1">
    <location>
        <begin position="1"/>
        <end position="16"/>
    </location>
</feature>
<accession>A0AAE0BYT5</accession>
<evidence type="ECO:0000259" key="2">
    <source>
        <dbReference type="SMART" id="SM01017"/>
    </source>
</evidence>
<evidence type="ECO:0000313" key="3">
    <source>
        <dbReference type="EMBL" id="KAK3245281.1"/>
    </source>
</evidence>
<evidence type="ECO:0000256" key="1">
    <source>
        <dbReference type="SAM" id="MobiDB-lite"/>
    </source>
</evidence>
<dbReference type="Gene3D" id="2.60.40.640">
    <property type="match status" value="2"/>
</dbReference>
<dbReference type="AlphaFoldDB" id="A0AAE0BYT5"/>
<comment type="caution">
    <text evidence="3">The sequence shown here is derived from an EMBL/GenBank/DDBJ whole genome shotgun (WGS) entry which is preliminary data.</text>
</comment>
<dbReference type="Proteomes" id="UP001190700">
    <property type="component" value="Unassembled WGS sequence"/>
</dbReference>
<dbReference type="SUPFAM" id="SSF81296">
    <property type="entry name" value="E set domains"/>
    <property type="match status" value="2"/>
</dbReference>
<gene>
    <name evidence="3" type="ORF">CYMTET_45138</name>
</gene>
<name>A0AAE0BYT5_9CHLO</name>
<protein>
    <recommendedName>
        <fullName evidence="2">Arrestin C-terminal-like domain-containing protein</fullName>
    </recommendedName>
</protein>
<dbReference type="InterPro" id="IPR014756">
    <property type="entry name" value="Ig_E-set"/>
</dbReference>
<dbReference type="InterPro" id="IPR050357">
    <property type="entry name" value="Arrestin_domain-protein"/>
</dbReference>
<dbReference type="Pfam" id="PF02752">
    <property type="entry name" value="Arrestin_C"/>
    <property type="match status" value="1"/>
</dbReference>
<dbReference type="EMBL" id="LGRX02030802">
    <property type="protein sequence ID" value="KAK3245281.1"/>
    <property type="molecule type" value="Genomic_DNA"/>
</dbReference>
<proteinExistence type="predicted"/>
<dbReference type="GO" id="GO:0015031">
    <property type="term" value="P:protein transport"/>
    <property type="evidence" value="ECO:0007669"/>
    <property type="project" value="TreeGrafter"/>
</dbReference>
<organism evidence="3 4">
    <name type="scientific">Cymbomonas tetramitiformis</name>
    <dbReference type="NCBI Taxonomy" id="36881"/>
    <lineage>
        <taxon>Eukaryota</taxon>
        <taxon>Viridiplantae</taxon>
        <taxon>Chlorophyta</taxon>
        <taxon>Pyramimonadophyceae</taxon>
        <taxon>Pyramimonadales</taxon>
        <taxon>Pyramimonadaceae</taxon>
        <taxon>Cymbomonas</taxon>
    </lineage>
</organism>
<feature type="region of interest" description="Disordered" evidence="1">
    <location>
        <begin position="1"/>
        <end position="25"/>
    </location>
</feature>
<dbReference type="PANTHER" id="PTHR11188:SF17">
    <property type="entry name" value="FI21816P1"/>
    <property type="match status" value="1"/>
</dbReference>
<dbReference type="PANTHER" id="PTHR11188">
    <property type="entry name" value="ARRESTIN DOMAIN CONTAINING PROTEIN"/>
    <property type="match status" value="1"/>
</dbReference>
<feature type="domain" description="Arrestin C-terminal-like" evidence="2">
    <location>
        <begin position="197"/>
        <end position="327"/>
    </location>
</feature>
<dbReference type="GO" id="GO:0005737">
    <property type="term" value="C:cytoplasm"/>
    <property type="evidence" value="ECO:0007669"/>
    <property type="project" value="TreeGrafter"/>
</dbReference>
<dbReference type="InterPro" id="IPR014752">
    <property type="entry name" value="Arrestin-like_C"/>
</dbReference>